<dbReference type="Pfam" id="PF13855">
    <property type="entry name" value="LRR_8"/>
    <property type="match status" value="1"/>
</dbReference>
<evidence type="ECO:0000256" key="9">
    <source>
        <dbReference type="ARBA" id="ARBA00023136"/>
    </source>
</evidence>
<dbReference type="SUPFAM" id="SSF52058">
    <property type="entry name" value="L domain-like"/>
    <property type="match status" value="1"/>
</dbReference>
<evidence type="ECO:0000259" key="15">
    <source>
        <dbReference type="PROSITE" id="PS50042"/>
    </source>
</evidence>
<dbReference type="PROSITE" id="PS50042">
    <property type="entry name" value="CNMP_BINDING_3"/>
    <property type="match status" value="1"/>
</dbReference>
<organism evidence="16 17">
    <name type="scientific">Lupinus albus</name>
    <name type="common">White lupine</name>
    <name type="synonym">Lupinus termis</name>
    <dbReference type="NCBI Taxonomy" id="3870"/>
    <lineage>
        <taxon>Eukaryota</taxon>
        <taxon>Viridiplantae</taxon>
        <taxon>Streptophyta</taxon>
        <taxon>Embryophyta</taxon>
        <taxon>Tracheophyta</taxon>
        <taxon>Spermatophyta</taxon>
        <taxon>Magnoliopsida</taxon>
        <taxon>eudicotyledons</taxon>
        <taxon>Gunneridae</taxon>
        <taxon>Pentapetalae</taxon>
        <taxon>rosids</taxon>
        <taxon>fabids</taxon>
        <taxon>Fabales</taxon>
        <taxon>Fabaceae</taxon>
        <taxon>Papilionoideae</taxon>
        <taxon>50 kb inversion clade</taxon>
        <taxon>genistoids sensu lato</taxon>
        <taxon>core genistoids</taxon>
        <taxon>Genisteae</taxon>
        <taxon>Lupinus</taxon>
    </lineage>
</organism>
<comment type="caution">
    <text evidence="16">The sequence shown here is derived from an EMBL/GenBank/DDBJ whole genome shotgun (WGS) entry which is preliminary data.</text>
</comment>
<dbReference type="EMBL" id="WOCE01000014">
    <property type="protein sequence ID" value="KAE9600096.1"/>
    <property type="molecule type" value="Genomic_DNA"/>
</dbReference>
<feature type="transmembrane region" description="Helical" evidence="13">
    <location>
        <begin position="410"/>
        <end position="435"/>
    </location>
</feature>
<keyword evidence="8 13" id="KW-1133">Transmembrane helix</keyword>
<keyword evidence="3" id="KW-1003">Cell membrane</keyword>
<dbReference type="InterPro" id="IPR000719">
    <property type="entry name" value="Prot_kinase_dom"/>
</dbReference>
<evidence type="ECO:0000256" key="10">
    <source>
        <dbReference type="ARBA" id="ARBA00023170"/>
    </source>
</evidence>
<dbReference type="PANTHER" id="PTHR27000:SF775">
    <property type="entry name" value="PLANT INTRACELLULAR RAS-GROUP-RELATED LRR PROTEIN 3"/>
    <property type="match status" value="1"/>
</dbReference>
<dbReference type="OrthoDB" id="676979at2759"/>
<keyword evidence="4" id="KW-0433">Leucine-rich repeat</keyword>
<dbReference type="PANTHER" id="PTHR27000">
    <property type="entry name" value="LEUCINE-RICH REPEAT RECEPTOR-LIKE PROTEIN KINASE FAMILY PROTEIN-RELATED"/>
    <property type="match status" value="1"/>
</dbReference>
<dbReference type="PRINTS" id="PR00019">
    <property type="entry name" value="LEURICHRPT"/>
</dbReference>
<dbReference type="FunFam" id="1.10.510.10:FF:000448">
    <property type="entry name" value="Putative LRR receptor-like serine/threonine-protein kinase"/>
    <property type="match status" value="1"/>
</dbReference>
<dbReference type="Pfam" id="PF00069">
    <property type="entry name" value="Pkinase"/>
    <property type="match status" value="1"/>
</dbReference>
<dbReference type="Gene3D" id="3.80.10.10">
    <property type="entry name" value="Ribonuclease Inhibitor"/>
    <property type="match status" value="3"/>
</dbReference>
<dbReference type="InterPro" id="IPR001611">
    <property type="entry name" value="Leu-rich_rpt"/>
</dbReference>
<sequence>MVVQRRLTLSAVIILLFVQLGFCLNSRTEWLSLLELRSSLGIRGKDWPIKAEPCRNWTGVQCRNGRVIGINITGLKRTRFGRVDPSFNVDALANFTILASFNASGFMLNGSIPEWFGQYLSALQVLDLRSCSITDLIPESLKGLSMLKTLLLSGNSLTGRIPSSLGLLSELSVLDLSGNSLSGSVPNSLWKLGNLTSLDLSFNFLSGSIPPELGSLSNLHILNLSDNGLTGSIPIQLGTLSKLVELDLGMNSLSGSLPDSLFSRTFDIKVLILRGNMFGGALPNSLWSLPSLRFLDLSSNNLTGPLPKLANVGSNGSIFNLSINLFYGSLNISLNRFKMIDLSGNYLQGEVQGGGNVTLSRNCLQIIPDQRDLRECRLFYSQRNLPFTPGVQEATQSPFPKSESSNNKRVIFILAGTIGGLGFTVLVVLVLILILRHCSNHSTSAIRRGTTNGGPIPEGESPTPPKDPVFVTGVGEAFTFEQILHLTGNFSEANIIKHGHSGDFFWGLVEGGATVVVKKVDLNLFKRESYIVELGLLSKVSHARLSLDWITRLKIAIGAAEGLAYLHESSPPLVHRDVQASSILLDDKFEVRLGSLSEVTSQGDLHQSVFSRLFSKPLSFNQGNPGTSSVTSDFDVYCFGKILLELVTGNLDVSSSDDATTKEWIEQTLSYITIYDKERVTKILDPSLIVDEDLLEEAWAMAIVARSCLNPKPSKRPLMRHVLKALENPLKVVREDNGSSARLRTTSSRRSWGTAFFGSWRHSSSENATSTGNAREGTSSFKQSDRVGSQSSTGNDHSSSHKRSSNEIFPEPLEMQEVEFGEAR</sequence>
<dbReference type="GO" id="GO:0004672">
    <property type="term" value="F:protein kinase activity"/>
    <property type="evidence" value="ECO:0007669"/>
    <property type="project" value="InterPro"/>
</dbReference>
<keyword evidence="6" id="KW-0732">Signal</keyword>
<feature type="domain" description="Cyclic nucleotide-binding" evidence="15">
    <location>
        <begin position="495"/>
        <end position="544"/>
    </location>
</feature>
<evidence type="ECO:0000313" key="17">
    <source>
        <dbReference type="Proteomes" id="UP000447434"/>
    </source>
</evidence>
<accession>A0A6A4P2H3</accession>
<feature type="compositionally biased region" description="Acidic residues" evidence="12">
    <location>
        <begin position="814"/>
        <end position="824"/>
    </location>
</feature>
<evidence type="ECO:0000256" key="2">
    <source>
        <dbReference type="ARBA" id="ARBA00004479"/>
    </source>
</evidence>
<evidence type="ECO:0000256" key="7">
    <source>
        <dbReference type="ARBA" id="ARBA00022737"/>
    </source>
</evidence>
<evidence type="ECO:0008006" key="18">
    <source>
        <dbReference type="Google" id="ProtNLM"/>
    </source>
</evidence>
<feature type="region of interest" description="Disordered" evidence="12">
    <location>
        <begin position="446"/>
        <end position="466"/>
    </location>
</feature>
<dbReference type="GO" id="GO:0005886">
    <property type="term" value="C:plasma membrane"/>
    <property type="evidence" value="ECO:0007669"/>
    <property type="project" value="UniProtKB-SubCell"/>
</dbReference>
<dbReference type="GO" id="GO:0005524">
    <property type="term" value="F:ATP binding"/>
    <property type="evidence" value="ECO:0007669"/>
    <property type="project" value="InterPro"/>
</dbReference>
<dbReference type="Gene3D" id="1.10.510.10">
    <property type="entry name" value="Transferase(Phosphotransferase) domain 1"/>
    <property type="match status" value="1"/>
</dbReference>
<evidence type="ECO:0000256" key="8">
    <source>
        <dbReference type="ARBA" id="ARBA00022989"/>
    </source>
</evidence>
<feature type="compositionally biased region" description="Polar residues" evidence="12">
    <location>
        <begin position="762"/>
        <end position="797"/>
    </location>
</feature>
<dbReference type="Pfam" id="PF00560">
    <property type="entry name" value="LRR_1"/>
    <property type="match status" value="5"/>
</dbReference>
<dbReference type="Proteomes" id="UP000447434">
    <property type="component" value="Chromosome 14"/>
</dbReference>
<evidence type="ECO:0000256" key="12">
    <source>
        <dbReference type="SAM" id="MobiDB-lite"/>
    </source>
</evidence>
<dbReference type="SMART" id="SM00220">
    <property type="entry name" value="S_TKc"/>
    <property type="match status" value="1"/>
</dbReference>
<comment type="subcellular location">
    <subcellularLocation>
        <location evidence="1">Cell membrane</location>
    </subcellularLocation>
    <subcellularLocation>
        <location evidence="2">Membrane</location>
        <topology evidence="2">Single-pass type I membrane protein</topology>
    </subcellularLocation>
</comment>
<dbReference type="InterPro" id="IPR011009">
    <property type="entry name" value="Kinase-like_dom_sf"/>
</dbReference>
<protein>
    <recommendedName>
        <fullName evidence="18">Protein kinase domain-containing protein</fullName>
    </recommendedName>
</protein>
<dbReference type="SMART" id="SM00369">
    <property type="entry name" value="LRR_TYP"/>
    <property type="match status" value="6"/>
</dbReference>
<keyword evidence="5 13" id="KW-0812">Transmembrane</keyword>
<dbReference type="AlphaFoldDB" id="A0A6A4P2H3"/>
<evidence type="ECO:0000313" key="16">
    <source>
        <dbReference type="EMBL" id="KAE9600096.1"/>
    </source>
</evidence>
<dbReference type="FunFam" id="3.80.10.10:FF:000299">
    <property type="entry name" value="Piriformospora indica-insensitive protein 2"/>
    <property type="match status" value="1"/>
</dbReference>
<keyword evidence="17" id="KW-1185">Reference proteome</keyword>
<evidence type="ECO:0000256" key="3">
    <source>
        <dbReference type="ARBA" id="ARBA00022475"/>
    </source>
</evidence>
<reference evidence="17" key="1">
    <citation type="journal article" date="2020" name="Nat. Commun.">
        <title>Genome sequence of the cluster root forming white lupin.</title>
        <authorList>
            <person name="Hufnagel B."/>
            <person name="Marques A."/>
            <person name="Soriano A."/>
            <person name="Marques L."/>
            <person name="Divol F."/>
            <person name="Doumas P."/>
            <person name="Sallet E."/>
            <person name="Mancinotti D."/>
            <person name="Carrere S."/>
            <person name="Marande W."/>
            <person name="Arribat S."/>
            <person name="Keller J."/>
            <person name="Huneau C."/>
            <person name="Blein T."/>
            <person name="Aime D."/>
            <person name="Laguerre M."/>
            <person name="Taylor J."/>
            <person name="Schubert V."/>
            <person name="Nelson M."/>
            <person name="Geu-Flores F."/>
            <person name="Crespi M."/>
            <person name="Gallardo-Guerrero K."/>
            <person name="Delaux P.-M."/>
            <person name="Salse J."/>
            <person name="Berges H."/>
            <person name="Guyot R."/>
            <person name="Gouzy J."/>
            <person name="Peret B."/>
        </authorList>
    </citation>
    <scope>NUCLEOTIDE SEQUENCE [LARGE SCALE GENOMIC DNA]</scope>
    <source>
        <strain evidence="17">cv. Amiga</strain>
    </source>
</reference>
<keyword evidence="9 13" id="KW-0472">Membrane</keyword>
<evidence type="ECO:0000259" key="14">
    <source>
        <dbReference type="PROSITE" id="PS50011"/>
    </source>
</evidence>
<proteinExistence type="predicted"/>
<evidence type="ECO:0000256" key="4">
    <source>
        <dbReference type="ARBA" id="ARBA00022614"/>
    </source>
</evidence>
<dbReference type="InterPro" id="IPR003591">
    <property type="entry name" value="Leu-rich_rpt_typical-subtyp"/>
</dbReference>
<evidence type="ECO:0000256" key="6">
    <source>
        <dbReference type="ARBA" id="ARBA00022729"/>
    </source>
</evidence>
<evidence type="ECO:0000256" key="11">
    <source>
        <dbReference type="ARBA" id="ARBA00023180"/>
    </source>
</evidence>
<keyword evidence="11" id="KW-0325">Glycoprotein</keyword>
<feature type="region of interest" description="Disordered" evidence="12">
    <location>
        <begin position="762"/>
        <end position="824"/>
    </location>
</feature>
<dbReference type="SUPFAM" id="SSF56112">
    <property type="entry name" value="Protein kinase-like (PK-like)"/>
    <property type="match status" value="1"/>
</dbReference>
<feature type="domain" description="Protein kinase" evidence="14">
    <location>
        <begin position="412"/>
        <end position="731"/>
    </location>
</feature>
<dbReference type="InterPro" id="IPR000595">
    <property type="entry name" value="cNMP-bd_dom"/>
</dbReference>
<dbReference type="InterPro" id="IPR032675">
    <property type="entry name" value="LRR_dom_sf"/>
</dbReference>
<dbReference type="Gene3D" id="3.30.200.20">
    <property type="entry name" value="Phosphorylase Kinase, domain 1"/>
    <property type="match status" value="1"/>
</dbReference>
<evidence type="ECO:0000256" key="5">
    <source>
        <dbReference type="ARBA" id="ARBA00022692"/>
    </source>
</evidence>
<dbReference type="PROSITE" id="PS50011">
    <property type="entry name" value="PROTEIN_KINASE_DOM"/>
    <property type="match status" value="1"/>
</dbReference>
<keyword evidence="7" id="KW-0677">Repeat</keyword>
<evidence type="ECO:0000256" key="13">
    <source>
        <dbReference type="SAM" id="Phobius"/>
    </source>
</evidence>
<keyword evidence="10" id="KW-0675">Receptor</keyword>
<gene>
    <name evidence="16" type="ORF">Lalb_Chr14g0369321</name>
</gene>
<evidence type="ECO:0000256" key="1">
    <source>
        <dbReference type="ARBA" id="ARBA00004236"/>
    </source>
</evidence>
<name>A0A6A4P2H3_LUPAL</name>
<dbReference type="FunFam" id="3.30.200.20:FF:000433">
    <property type="entry name" value="Predicted protein"/>
    <property type="match status" value="1"/>
</dbReference>